<proteinExistence type="predicted"/>
<reference evidence="2 3" key="1">
    <citation type="submission" date="2019-02" db="EMBL/GenBank/DDBJ databases">
        <title>Deep-cultivation of Planctomycetes and their phenomic and genomic characterization uncovers novel biology.</title>
        <authorList>
            <person name="Wiegand S."/>
            <person name="Jogler M."/>
            <person name="Boedeker C."/>
            <person name="Pinto D."/>
            <person name="Vollmers J."/>
            <person name="Rivas-Marin E."/>
            <person name="Kohn T."/>
            <person name="Peeters S.H."/>
            <person name="Heuer A."/>
            <person name="Rast P."/>
            <person name="Oberbeckmann S."/>
            <person name="Bunk B."/>
            <person name="Jeske O."/>
            <person name="Meyerdierks A."/>
            <person name="Storesund J.E."/>
            <person name="Kallscheuer N."/>
            <person name="Luecker S."/>
            <person name="Lage O.M."/>
            <person name="Pohl T."/>
            <person name="Merkel B.J."/>
            <person name="Hornburger P."/>
            <person name="Mueller R.-W."/>
            <person name="Bruemmer F."/>
            <person name="Labrenz M."/>
            <person name="Spormann A.M."/>
            <person name="Op den Camp H."/>
            <person name="Overmann J."/>
            <person name="Amann R."/>
            <person name="Jetten M.S.M."/>
            <person name="Mascher T."/>
            <person name="Medema M.H."/>
            <person name="Devos D.P."/>
            <person name="Kaster A.-K."/>
            <person name="Ovreas L."/>
            <person name="Rohde M."/>
            <person name="Galperin M.Y."/>
            <person name="Jogler C."/>
        </authorList>
    </citation>
    <scope>NUCLEOTIDE SEQUENCE [LARGE SCALE GENOMIC DNA]</scope>
    <source>
        <strain evidence="2 3">Spb1</strain>
    </source>
</reference>
<gene>
    <name evidence="2" type="ORF">Spb1_05850</name>
</gene>
<dbReference type="AlphaFoldDB" id="A0A518GJH9"/>
<evidence type="ECO:0000256" key="1">
    <source>
        <dbReference type="SAM" id="SignalP"/>
    </source>
</evidence>
<evidence type="ECO:0000313" key="3">
    <source>
        <dbReference type="Proteomes" id="UP000315349"/>
    </source>
</evidence>
<protein>
    <submittedName>
        <fullName evidence="2">Uncharacterized protein</fullName>
    </submittedName>
</protein>
<feature type="signal peptide" evidence="1">
    <location>
        <begin position="1"/>
        <end position="25"/>
    </location>
</feature>
<dbReference type="RefSeq" id="WP_145295491.1">
    <property type="nucleotide sequence ID" value="NZ_CP036299.1"/>
</dbReference>
<evidence type="ECO:0000313" key="2">
    <source>
        <dbReference type="EMBL" id="QDV28720.1"/>
    </source>
</evidence>
<keyword evidence="1" id="KW-0732">Signal</keyword>
<dbReference type="Proteomes" id="UP000315349">
    <property type="component" value="Chromosome"/>
</dbReference>
<name>A0A518GJH9_9PLAN</name>
<organism evidence="2 3">
    <name type="scientific">Planctopirus ephydatiae</name>
    <dbReference type="NCBI Taxonomy" id="2528019"/>
    <lineage>
        <taxon>Bacteria</taxon>
        <taxon>Pseudomonadati</taxon>
        <taxon>Planctomycetota</taxon>
        <taxon>Planctomycetia</taxon>
        <taxon>Planctomycetales</taxon>
        <taxon>Planctomycetaceae</taxon>
        <taxon>Planctopirus</taxon>
    </lineage>
</organism>
<keyword evidence="3" id="KW-1185">Reference proteome</keyword>
<dbReference type="EMBL" id="CP036299">
    <property type="protein sequence ID" value="QDV28720.1"/>
    <property type="molecule type" value="Genomic_DNA"/>
</dbReference>
<feature type="chain" id="PRO_5021910626" evidence="1">
    <location>
        <begin position="26"/>
        <end position="102"/>
    </location>
</feature>
<accession>A0A518GJH9</accession>
<sequence precursor="true">MFRSLILSAVIAGATIWGTSQTADAGVRVRVGPQPRVVVRPVARPVYRNVYAPPRYGWYGNQGYGYPGYGYRNGYYQNWYGPRYGYRSGFGINTPGFGIYVR</sequence>
<dbReference type="KEGG" id="peh:Spb1_05850"/>